<gene>
    <name evidence="1" type="ORF">Plil01_001145000</name>
</gene>
<protein>
    <submittedName>
        <fullName evidence="1">Unnamed protein product</fullName>
    </submittedName>
</protein>
<evidence type="ECO:0000313" key="2">
    <source>
        <dbReference type="Proteomes" id="UP001165083"/>
    </source>
</evidence>
<comment type="caution">
    <text evidence="1">The sequence shown here is derived from an EMBL/GenBank/DDBJ whole genome shotgun (WGS) entry which is preliminary data.</text>
</comment>
<dbReference type="EMBL" id="BSXW01000660">
    <property type="protein sequence ID" value="GMF27384.1"/>
    <property type="molecule type" value="Genomic_DNA"/>
</dbReference>
<keyword evidence="2" id="KW-1185">Reference proteome</keyword>
<name>A0A9W6X2M9_9STRA</name>
<sequence length="345" mass="39691">MMARAQSIQEVVEASVAKVLDEREEKRSVYSFSDLNSELGQRIKNKLRLRDDYLHFDEPENTSVEGYQWIPELAESHEDQRAACMRYLRHNLKSLLDQGGFQLEDIANDKSLLSIVDPRLPFRMIGTADVLLVNRKSKWPSNKLAGISIVIELKHIVKEYHSPQAMGQLASCSLKAPIRCYPLSLLTDLNNHWYFSWFSEDRTLAHVDLKYPKNAIDFIVAAVSNKESSAPFRVPFIGPPLKKLKVDDFFPMPSDGADEMMERYELMADELEPEFLAEKRMEYAQHLVQSMLMYAHIHNLEFDHQLSNFTRRLLGPPLLSGIFATVLICQLFISRSVGCCYSFRP</sequence>
<dbReference type="Proteomes" id="UP001165083">
    <property type="component" value="Unassembled WGS sequence"/>
</dbReference>
<dbReference type="OrthoDB" id="159648at2759"/>
<reference evidence="1" key="1">
    <citation type="submission" date="2023-04" db="EMBL/GenBank/DDBJ databases">
        <title>Phytophthora lilii NBRC 32176.</title>
        <authorList>
            <person name="Ichikawa N."/>
            <person name="Sato H."/>
            <person name="Tonouchi N."/>
        </authorList>
    </citation>
    <scope>NUCLEOTIDE SEQUENCE</scope>
    <source>
        <strain evidence="1">NBRC 32176</strain>
    </source>
</reference>
<evidence type="ECO:0000313" key="1">
    <source>
        <dbReference type="EMBL" id="GMF27384.1"/>
    </source>
</evidence>
<dbReference type="AlphaFoldDB" id="A0A9W6X2M9"/>
<accession>A0A9W6X2M9</accession>
<organism evidence="1 2">
    <name type="scientific">Phytophthora lilii</name>
    <dbReference type="NCBI Taxonomy" id="2077276"/>
    <lineage>
        <taxon>Eukaryota</taxon>
        <taxon>Sar</taxon>
        <taxon>Stramenopiles</taxon>
        <taxon>Oomycota</taxon>
        <taxon>Peronosporomycetes</taxon>
        <taxon>Peronosporales</taxon>
        <taxon>Peronosporaceae</taxon>
        <taxon>Phytophthora</taxon>
    </lineage>
</organism>
<proteinExistence type="predicted"/>